<dbReference type="Pfam" id="PF05013">
    <property type="entry name" value="FGase"/>
    <property type="match status" value="1"/>
</dbReference>
<evidence type="ECO:0000313" key="2">
    <source>
        <dbReference type="Proteomes" id="UP001240984"/>
    </source>
</evidence>
<dbReference type="Gene3D" id="3.40.630.40">
    <property type="entry name" value="Zn-dependent exopeptidases"/>
    <property type="match status" value="1"/>
</dbReference>
<dbReference type="EMBL" id="JAUSRA010000001">
    <property type="protein sequence ID" value="MDP9795562.1"/>
    <property type="molecule type" value="Genomic_DNA"/>
</dbReference>
<accession>A0ABT9MVT8</accession>
<dbReference type="InterPro" id="IPR007709">
    <property type="entry name" value="N-FG_amidohydro"/>
</dbReference>
<proteinExistence type="predicted"/>
<protein>
    <submittedName>
        <fullName evidence="1">N-formylglutamate amidohydrolase</fullName>
    </submittedName>
</protein>
<dbReference type="RefSeq" id="WP_306831491.1">
    <property type="nucleotide sequence ID" value="NZ_JAUSRA010000001.1"/>
</dbReference>
<dbReference type="Proteomes" id="UP001240984">
    <property type="component" value="Unassembled WGS sequence"/>
</dbReference>
<sequence>MISGNVPAQVFDLLEGAPESPVVLHVPHGSRTLTDEARRGLRLDEARLNRELDLLTDAHTREIAAAAASRAAHTPWTFANNYSRLVVDPERFPDDTEEMARAGMAAVYTRTAHGEVLRDDDPARDERLLGAHYLPYAEGMTALVQRLLDTHGRAVILDVHSYQTRPLPYELHADGPRPEICLGVDDFHTPPRLLDAARSTMHNIEINTPFAGTYVPLRHYRKEPAVTALMVEIRRDTYMTEPGGPPHDGIHDVAARLTALIDAVTAR</sequence>
<keyword evidence="2" id="KW-1185">Reference proteome</keyword>
<comment type="caution">
    <text evidence="1">The sequence shown here is derived from an EMBL/GenBank/DDBJ whole genome shotgun (WGS) entry which is preliminary data.</text>
</comment>
<organism evidence="1 2">
    <name type="scientific">Catenuloplanes nepalensis</name>
    <dbReference type="NCBI Taxonomy" id="587533"/>
    <lineage>
        <taxon>Bacteria</taxon>
        <taxon>Bacillati</taxon>
        <taxon>Actinomycetota</taxon>
        <taxon>Actinomycetes</taxon>
        <taxon>Micromonosporales</taxon>
        <taxon>Micromonosporaceae</taxon>
        <taxon>Catenuloplanes</taxon>
    </lineage>
</organism>
<dbReference type="SUPFAM" id="SSF53187">
    <property type="entry name" value="Zn-dependent exopeptidases"/>
    <property type="match status" value="1"/>
</dbReference>
<gene>
    <name evidence="1" type="ORF">J2S43_004074</name>
</gene>
<name>A0ABT9MVT8_9ACTN</name>
<evidence type="ECO:0000313" key="1">
    <source>
        <dbReference type="EMBL" id="MDP9795562.1"/>
    </source>
</evidence>
<reference evidence="1 2" key="1">
    <citation type="submission" date="2023-07" db="EMBL/GenBank/DDBJ databases">
        <title>Sequencing the genomes of 1000 actinobacteria strains.</title>
        <authorList>
            <person name="Klenk H.-P."/>
        </authorList>
    </citation>
    <scope>NUCLEOTIDE SEQUENCE [LARGE SCALE GENOMIC DNA]</scope>
    <source>
        <strain evidence="1 2">DSM 44710</strain>
    </source>
</reference>